<dbReference type="KEGG" id="jcu:105637692"/>
<dbReference type="PANTHER" id="PTHR37210">
    <property type="entry name" value="EXPRESSED PROTEIN"/>
    <property type="match status" value="1"/>
</dbReference>
<dbReference type="PANTHER" id="PTHR37210:SF2">
    <property type="entry name" value="PROTEIN CHLOROPLAST VESICULATION"/>
    <property type="match status" value="1"/>
</dbReference>
<protein>
    <submittedName>
        <fullName evidence="1">Uncharacterized protein</fullName>
    </submittedName>
</protein>
<reference evidence="1 2" key="1">
    <citation type="journal article" date="2014" name="PLoS ONE">
        <title>Global Analysis of Gene Expression Profiles in Physic Nut (Jatropha curcas L.) Seedlings Exposed to Salt Stress.</title>
        <authorList>
            <person name="Zhang L."/>
            <person name="Zhang C."/>
            <person name="Wu P."/>
            <person name="Chen Y."/>
            <person name="Li M."/>
            <person name="Jiang H."/>
            <person name="Wu G."/>
        </authorList>
    </citation>
    <scope>NUCLEOTIDE SEQUENCE [LARGE SCALE GENOMIC DNA]</scope>
    <source>
        <strain evidence="2">cv. GZQX0401</strain>
        <tissue evidence="1">Young leaves</tissue>
    </source>
</reference>
<organism evidence="1 2">
    <name type="scientific">Jatropha curcas</name>
    <name type="common">Barbados nut</name>
    <dbReference type="NCBI Taxonomy" id="180498"/>
    <lineage>
        <taxon>Eukaryota</taxon>
        <taxon>Viridiplantae</taxon>
        <taxon>Streptophyta</taxon>
        <taxon>Embryophyta</taxon>
        <taxon>Tracheophyta</taxon>
        <taxon>Spermatophyta</taxon>
        <taxon>Magnoliopsida</taxon>
        <taxon>eudicotyledons</taxon>
        <taxon>Gunneridae</taxon>
        <taxon>Pentapetalae</taxon>
        <taxon>rosids</taxon>
        <taxon>fabids</taxon>
        <taxon>Malpighiales</taxon>
        <taxon>Euphorbiaceae</taxon>
        <taxon>Crotonoideae</taxon>
        <taxon>Jatropheae</taxon>
        <taxon>Jatropha</taxon>
    </lineage>
</organism>
<dbReference type="STRING" id="180498.A0A067KMZ2"/>
<name>A0A067KMZ2_JATCU</name>
<dbReference type="AlphaFoldDB" id="A0A067KMZ2"/>
<proteinExistence type="predicted"/>
<accession>A0A067KMZ2</accession>
<dbReference type="Proteomes" id="UP000027138">
    <property type="component" value="Unassembled WGS sequence"/>
</dbReference>
<gene>
    <name evidence="1" type="ORF">JCGZ_07216</name>
</gene>
<keyword evidence="2" id="KW-1185">Reference proteome</keyword>
<evidence type="ECO:0000313" key="2">
    <source>
        <dbReference type="Proteomes" id="UP000027138"/>
    </source>
</evidence>
<sequence>MAITTSCCLNLPLPTSASGLPSSTTKTSTTQVSWLKNDKWRRQCVLGIAWMIIGAEMDNLASQENLAMAKDMQYSVVESKSQRWSDKRMCPPWRLNSLETVVPENLPRPSARRRWEATGYSENAPPPASAVKVMVHSGNSCFTM</sequence>
<dbReference type="InterPro" id="IPR053350">
    <property type="entry name" value="CV_Inducer"/>
</dbReference>
<dbReference type="EMBL" id="KK914539">
    <property type="protein sequence ID" value="KDP33645.1"/>
    <property type="molecule type" value="Genomic_DNA"/>
</dbReference>
<evidence type="ECO:0000313" key="1">
    <source>
        <dbReference type="EMBL" id="KDP33645.1"/>
    </source>
</evidence>
<dbReference type="OrthoDB" id="1892100at2759"/>